<evidence type="ECO:0000256" key="3">
    <source>
        <dbReference type="ARBA" id="ARBA00022989"/>
    </source>
</evidence>
<dbReference type="InterPro" id="IPR007300">
    <property type="entry name" value="CidB/LrgB"/>
</dbReference>
<gene>
    <name evidence="5" type="ORF">GH741_02655</name>
</gene>
<evidence type="ECO:0000313" key="5">
    <source>
        <dbReference type="EMBL" id="MRH41572.1"/>
    </source>
</evidence>
<keyword evidence="3" id="KW-1133">Transmembrane helix</keyword>
<keyword evidence="6" id="KW-1185">Reference proteome</keyword>
<reference evidence="5" key="1">
    <citation type="submission" date="2019-11" db="EMBL/GenBank/DDBJ databases">
        <authorList>
            <person name="Li J."/>
        </authorList>
    </citation>
    <scope>NUCLEOTIDE SEQUENCE</scope>
    <source>
        <strain evidence="5">B6B</strain>
    </source>
</reference>
<name>A0A6A8DJZ1_9BACI</name>
<dbReference type="AlphaFoldDB" id="A0A6A8DJZ1"/>
<protein>
    <submittedName>
        <fullName evidence="5">Uncharacterized protein</fullName>
    </submittedName>
</protein>
<comment type="caution">
    <text evidence="5">The sequence shown here is derived from an EMBL/GenBank/DDBJ whole genome shotgun (WGS) entry which is preliminary data.</text>
</comment>
<accession>A0A6A8DJZ1</accession>
<evidence type="ECO:0000256" key="4">
    <source>
        <dbReference type="ARBA" id="ARBA00023136"/>
    </source>
</evidence>
<evidence type="ECO:0000256" key="2">
    <source>
        <dbReference type="ARBA" id="ARBA00022692"/>
    </source>
</evidence>
<organism evidence="5 6">
    <name type="scientific">Aquibacillus halophilus</name>
    <dbReference type="NCBI Taxonomy" id="930132"/>
    <lineage>
        <taxon>Bacteria</taxon>
        <taxon>Bacillati</taxon>
        <taxon>Bacillota</taxon>
        <taxon>Bacilli</taxon>
        <taxon>Bacillales</taxon>
        <taxon>Bacillaceae</taxon>
        <taxon>Aquibacillus</taxon>
    </lineage>
</organism>
<dbReference type="Proteomes" id="UP000799092">
    <property type="component" value="Unassembled WGS sequence"/>
</dbReference>
<evidence type="ECO:0000313" key="6">
    <source>
        <dbReference type="Proteomes" id="UP000799092"/>
    </source>
</evidence>
<proteinExistence type="predicted"/>
<keyword evidence="2" id="KW-0812">Transmembrane</keyword>
<comment type="subcellular location">
    <subcellularLocation>
        <location evidence="1">Membrane</location>
        <topology evidence="1">Multi-pass membrane protein</topology>
    </subcellularLocation>
</comment>
<dbReference type="Pfam" id="PF04172">
    <property type="entry name" value="LrgB"/>
    <property type="match status" value="1"/>
</dbReference>
<dbReference type="EMBL" id="WJNG01000002">
    <property type="protein sequence ID" value="MRH41572.1"/>
    <property type="molecule type" value="Genomic_DNA"/>
</dbReference>
<evidence type="ECO:0000256" key="1">
    <source>
        <dbReference type="ARBA" id="ARBA00004141"/>
    </source>
</evidence>
<dbReference type="GO" id="GO:0016020">
    <property type="term" value="C:membrane"/>
    <property type="evidence" value="ECO:0007669"/>
    <property type="project" value="UniProtKB-SubCell"/>
</dbReference>
<keyword evidence="4" id="KW-0472">Membrane</keyword>
<sequence>MTNCLVLNQQFLTVWLKITHPIARGVGMGSSSHAIGTAQMVDDS</sequence>